<proteinExistence type="predicted"/>
<gene>
    <name evidence="1" type="ORF">Adt_44023</name>
</gene>
<dbReference type="Proteomes" id="UP001604336">
    <property type="component" value="Unassembled WGS sequence"/>
</dbReference>
<reference evidence="2" key="1">
    <citation type="submission" date="2024-07" db="EMBL/GenBank/DDBJ databases">
        <title>Two chromosome-level genome assemblies of Korean endemic species Abeliophyllum distichum and Forsythia ovata (Oleaceae).</title>
        <authorList>
            <person name="Jang H."/>
        </authorList>
    </citation>
    <scope>NUCLEOTIDE SEQUENCE [LARGE SCALE GENOMIC DNA]</scope>
</reference>
<sequence length="158" mass="18259">MKVMKTMKKLKFWSRKKRKKKTHFWENPPLPPRLPPPPPPLYCNCHWQCHHPVQPSAPPLPEWLEYEQSEEAILISEVNTSSAGLYNSSEAQFVPQQQNTDSEISHEYPTSYQQYMIQNPVYGIPAVNESTEERAGGAFGYVFNILCCLFPCFKPDSK</sequence>
<evidence type="ECO:0000313" key="1">
    <source>
        <dbReference type="EMBL" id="KAL2460603.1"/>
    </source>
</evidence>
<name>A0ABD1P9N4_9LAMI</name>
<accession>A0ABD1P9N4</accession>
<comment type="caution">
    <text evidence="1">The sequence shown here is derived from an EMBL/GenBank/DDBJ whole genome shotgun (WGS) entry which is preliminary data.</text>
</comment>
<protein>
    <submittedName>
        <fullName evidence="1">Uncharacterized protein</fullName>
    </submittedName>
</protein>
<dbReference type="AlphaFoldDB" id="A0ABD1P9N4"/>
<keyword evidence="2" id="KW-1185">Reference proteome</keyword>
<dbReference type="EMBL" id="JBFOLK010000014">
    <property type="protein sequence ID" value="KAL2460603.1"/>
    <property type="molecule type" value="Genomic_DNA"/>
</dbReference>
<evidence type="ECO:0000313" key="2">
    <source>
        <dbReference type="Proteomes" id="UP001604336"/>
    </source>
</evidence>
<organism evidence="1 2">
    <name type="scientific">Abeliophyllum distichum</name>
    <dbReference type="NCBI Taxonomy" id="126358"/>
    <lineage>
        <taxon>Eukaryota</taxon>
        <taxon>Viridiplantae</taxon>
        <taxon>Streptophyta</taxon>
        <taxon>Embryophyta</taxon>
        <taxon>Tracheophyta</taxon>
        <taxon>Spermatophyta</taxon>
        <taxon>Magnoliopsida</taxon>
        <taxon>eudicotyledons</taxon>
        <taxon>Gunneridae</taxon>
        <taxon>Pentapetalae</taxon>
        <taxon>asterids</taxon>
        <taxon>lamiids</taxon>
        <taxon>Lamiales</taxon>
        <taxon>Oleaceae</taxon>
        <taxon>Forsythieae</taxon>
        <taxon>Abeliophyllum</taxon>
    </lineage>
</organism>